<dbReference type="AlphaFoldDB" id="A0AA88JDJ2"/>
<feature type="compositionally biased region" description="Basic residues" evidence="1">
    <location>
        <begin position="62"/>
        <end position="77"/>
    </location>
</feature>
<keyword evidence="6" id="KW-1185">Reference proteome</keyword>
<reference evidence="4" key="1">
    <citation type="submission" date="2023-07" db="EMBL/GenBank/DDBJ databases">
        <title>draft genome sequence of fig (Ficus carica).</title>
        <authorList>
            <person name="Takahashi T."/>
            <person name="Nishimura K."/>
        </authorList>
    </citation>
    <scope>NUCLEOTIDE SEQUENCE</scope>
</reference>
<sequence>MRSFASRHHLLLDSSSEIAAIACLICLARFRQEITIETTMSGGEFAISLGIMRKDASESFRHSNRHRRRRRIKHRTEKSRDADNREIMRRHSRELISSKTR</sequence>
<feature type="region of interest" description="Disordered" evidence="1">
    <location>
        <begin position="58"/>
        <end position="101"/>
    </location>
</feature>
<accession>A0AA88JDJ2</accession>
<name>A0AA88JDJ2_FICCA</name>
<dbReference type="EMBL" id="BTGU01000574">
    <property type="protein sequence ID" value="GMN68226.1"/>
    <property type="molecule type" value="Genomic_DNA"/>
</dbReference>
<evidence type="ECO:0000313" key="4">
    <source>
        <dbReference type="EMBL" id="GMN68226.1"/>
    </source>
</evidence>
<evidence type="ECO:0000313" key="5">
    <source>
        <dbReference type="EMBL" id="GMN68229.1"/>
    </source>
</evidence>
<evidence type="ECO:0000256" key="1">
    <source>
        <dbReference type="SAM" id="MobiDB-lite"/>
    </source>
</evidence>
<evidence type="ECO:0000313" key="2">
    <source>
        <dbReference type="EMBL" id="GMN68214.1"/>
    </source>
</evidence>
<evidence type="ECO:0000313" key="6">
    <source>
        <dbReference type="Proteomes" id="UP001187192"/>
    </source>
</evidence>
<dbReference type="EMBL" id="BTGU01000573">
    <property type="protein sequence ID" value="GMN68217.1"/>
    <property type="molecule type" value="Genomic_DNA"/>
</dbReference>
<dbReference type="EMBL" id="BTGU01000575">
    <property type="protein sequence ID" value="GMN68229.1"/>
    <property type="molecule type" value="Genomic_DNA"/>
</dbReference>
<feature type="compositionally biased region" description="Basic and acidic residues" evidence="1">
    <location>
        <begin position="78"/>
        <end position="101"/>
    </location>
</feature>
<dbReference type="Gramene" id="FCD_00038217-RA">
    <property type="protein sequence ID" value="FCD_00038217-RA:cds"/>
    <property type="gene ID" value="FCD_00038217"/>
</dbReference>
<dbReference type="Proteomes" id="UP001187192">
    <property type="component" value="Unassembled WGS sequence"/>
</dbReference>
<protein>
    <submittedName>
        <fullName evidence="4">Uncharacterized protein</fullName>
    </submittedName>
</protein>
<evidence type="ECO:0000313" key="3">
    <source>
        <dbReference type="EMBL" id="GMN68217.1"/>
    </source>
</evidence>
<proteinExistence type="predicted"/>
<dbReference type="EMBL" id="BTGU01000572">
    <property type="protein sequence ID" value="GMN68214.1"/>
    <property type="molecule type" value="Genomic_DNA"/>
</dbReference>
<comment type="caution">
    <text evidence="4">The sequence shown here is derived from an EMBL/GenBank/DDBJ whole genome shotgun (WGS) entry which is preliminary data.</text>
</comment>
<organism evidence="4 6">
    <name type="scientific">Ficus carica</name>
    <name type="common">Common fig</name>
    <dbReference type="NCBI Taxonomy" id="3494"/>
    <lineage>
        <taxon>Eukaryota</taxon>
        <taxon>Viridiplantae</taxon>
        <taxon>Streptophyta</taxon>
        <taxon>Embryophyta</taxon>
        <taxon>Tracheophyta</taxon>
        <taxon>Spermatophyta</taxon>
        <taxon>Magnoliopsida</taxon>
        <taxon>eudicotyledons</taxon>
        <taxon>Gunneridae</taxon>
        <taxon>Pentapetalae</taxon>
        <taxon>rosids</taxon>
        <taxon>fabids</taxon>
        <taxon>Rosales</taxon>
        <taxon>Moraceae</taxon>
        <taxon>Ficeae</taxon>
        <taxon>Ficus</taxon>
    </lineage>
</organism>
<gene>
    <name evidence="2" type="ORF">TIFTF001_037271</name>
    <name evidence="3" type="ORF">TIFTF001_037278</name>
    <name evidence="4" type="ORF">TIFTF001_037283</name>
    <name evidence="5" type="ORF">TIFTF001_037290</name>
</gene>